<sequence length="415" mass="48075">MPVLGRQRIILCAGVAVVVMTVVISDRLLNSPYSITQQQPQQQQHEWRQGNHEQEYTRGRETQNTSTQHPPLKSQPQQQSPTLKQPLPPSPSSPFNQQLPPNPVYNRTCYIYHQNVTAENRCCRLVNFSRSRQTLNQCPLKANEHLHAQNRRSVYWVILGDSHMRYTFASLLALFNGPHLQYKKAGKAREGQSKWMSAASLDSTIRQTKIWESFSVRDQSINFTLDYYWDPFLVNLPGYLNHWLDNPREMPNLFVFDGAQHFMYNSEQMYKRDGAEAAVVKYRTALQKMRPKLVSLAAQTRVVFKLLDHLLRSDVSHHPDRPHPLNDDTNFHLNNRVAREVLTGSGVVVWDSTLPLSHLYAKKCLTRNINTPPRYYWKCKDDNHVGFILSDQYANMIVNDYCNAYLDLGVEYCGQ</sequence>
<organism evidence="2 3">
    <name type="scientific">Petrolisthes cinctipes</name>
    <name type="common">Flat porcelain crab</name>
    <dbReference type="NCBI Taxonomy" id="88211"/>
    <lineage>
        <taxon>Eukaryota</taxon>
        <taxon>Metazoa</taxon>
        <taxon>Ecdysozoa</taxon>
        <taxon>Arthropoda</taxon>
        <taxon>Crustacea</taxon>
        <taxon>Multicrustacea</taxon>
        <taxon>Malacostraca</taxon>
        <taxon>Eumalacostraca</taxon>
        <taxon>Eucarida</taxon>
        <taxon>Decapoda</taxon>
        <taxon>Pleocyemata</taxon>
        <taxon>Anomura</taxon>
        <taxon>Galatheoidea</taxon>
        <taxon>Porcellanidae</taxon>
        <taxon>Petrolisthes</taxon>
    </lineage>
</organism>
<protein>
    <submittedName>
        <fullName evidence="2">Uncharacterized protein</fullName>
    </submittedName>
</protein>
<dbReference type="EMBL" id="JAWQEG010002261">
    <property type="protein sequence ID" value="KAK3873126.1"/>
    <property type="molecule type" value="Genomic_DNA"/>
</dbReference>
<proteinExistence type="predicted"/>
<evidence type="ECO:0000313" key="2">
    <source>
        <dbReference type="EMBL" id="KAK3873126.1"/>
    </source>
</evidence>
<feature type="region of interest" description="Disordered" evidence="1">
    <location>
        <begin position="35"/>
        <end position="99"/>
    </location>
</feature>
<evidence type="ECO:0000313" key="3">
    <source>
        <dbReference type="Proteomes" id="UP001286313"/>
    </source>
</evidence>
<comment type="caution">
    <text evidence="2">The sequence shown here is derived from an EMBL/GenBank/DDBJ whole genome shotgun (WGS) entry which is preliminary data.</text>
</comment>
<dbReference type="AlphaFoldDB" id="A0AAE1KEH8"/>
<feature type="compositionally biased region" description="Basic and acidic residues" evidence="1">
    <location>
        <begin position="45"/>
        <end position="61"/>
    </location>
</feature>
<keyword evidence="3" id="KW-1185">Reference proteome</keyword>
<accession>A0AAE1KEH8</accession>
<dbReference type="Proteomes" id="UP001286313">
    <property type="component" value="Unassembled WGS sequence"/>
</dbReference>
<name>A0AAE1KEH8_PETCI</name>
<gene>
    <name evidence="2" type="ORF">Pcinc_021845</name>
</gene>
<feature type="compositionally biased region" description="Low complexity" evidence="1">
    <location>
        <begin position="70"/>
        <end position="85"/>
    </location>
</feature>
<evidence type="ECO:0000256" key="1">
    <source>
        <dbReference type="SAM" id="MobiDB-lite"/>
    </source>
</evidence>
<reference evidence="2" key="1">
    <citation type="submission" date="2023-10" db="EMBL/GenBank/DDBJ databases">
        <title>Genome assemblies of two species of porcelain crab, Petrolisthes cinctipes and Petrolisthes manimaculis (Anomura: Porcellanidae).</title>
        <authorList>
            <person name="Angst P."/>
        </authorList>
    </citation>
    <scope>NUCLEOTIDE SEQUENCE</scope>
    <source>
        <strain evidence="2">PB745_01</strain>
        <tissue evidence="2">Gill</tissue>
    </source>
</reference>